<dbReference type="PANTHER" id="PTHR31157:SF1">
    <property type="entry name" value="SCP DOMAIN-CONTAINING PROTEIN"/>
    <property type="match status" value="1"/>
</dbReference>
<comment type="caution">
    <text evidence="3">The sequence shown here is derived from an EMBL/GenBank/DDBJ whole genome shotgun (WGS) entry which is preliminary data.</text>
</comment>
<dbReference type="RefSeq" id="WP_343767578.1">
    <property type="nucleotide sequence ID" value="NZ_BAAACF010000001.1"/>
</dbReference>
<dbReference type="EMBL" id="BAAACF010000001">
    <property type="protein sequence ID" value="GAA0721123.1"/>
    <property type="molecule type" value="Genomic_DNA"/>
</dbReference>
<keyword evidence="1" id="KW-0732">Signal</keyword>
<name>A0ABN1ITP6_9CLOT</name>
<protein>
    <recommendedName>
        <fullName evidence="2">SCP domain-containing protein</fullName>
    </recommendedName>
</protein>
<dbReference type="NCBIfam" id="TIGR02909">
    <property type="entry name" value="spore_YkwD"/>
    <property type="match status" value="1"/>
</dbReference>
<feature type="signal peptide" evidence="1">
    <location>
        <begin position="1"/>
        <end position="24"/>
    </location>
</feature>
<evidence type="ECO:0000256" key="1">
    <source>
        <dbReference type="SAM" id="SignalP"/>
    </source>
</evidence>
<reference evidence="3 4" key="1">
    <citation type="journal article" date="2019" name="Int. J. Syst. Evol. Microbiol.">
        <title>The Global Catalogue of Microorganisms (GCM) 10K type strain sequencing project: providing services to taxonomists for standard genome sequencing and annotation.</title>
        <authorList>
            <consortium name="The Broad Institute Genomics Platform"/>
            <consortium name="The Broad Institute Genome Sequencing Center for Infectious Disease"/>
            <person name="Wu L."/>
            <person name="Ma J."/>
        </authorList>
    </citation>
    <scope>NUCLEOTIDE SEQUENCE [LARGE SCALE GENOMIC DNA]</scope>
    <source>
        <strain evidence="3 4">JCM 1405</strain>
    </source>
</reference>
<dbReference type="CDD" id="cd05379">
    <property type="entry name" value="CAP_bacterial"/>
    <property type="match status" value="1"/>
</dbReference>
<dbReference type="PANTHER" id="PTHR31157">
    <property type="entry name" value="SCP DOMAIN-CONTAINING PROTEIN"/>
    <property type="match status" value="1"/>
</dbReference>
<dbReference type="SUPFAM" id="SSF55797">
    <property type="entry name" value="PR-1-like"/>
    <property type="match status" value="1"/>
</dbReference>
<sequence>MNKKIITLTLALSCVFMTSCGVNNQSQKQQQQQPIGGVESSVNRMGNIEKIKITGNGANIKAGCNDNAPVLQSPGKDSTFDVTGQVADWFAVKLPNNNIGFVPKEQCKPIVVDDKKADIPAENAVTPSQGTTSPKTPTAQNNATTLTDAEQEMLKLINEARAQNNVPALSIDMQVTNVARLKSQDMIDNNYFSHNSPKYGSPFDMMKSFGIKYTQAGENIAGNQNVQNAHNALMNSPGHRKNILSPDYTHIGIGIKGGGPYGNMFTQMFVSKPK</sequence>
<dbReference type="Gene3D" id="3.40.33.10">
    <property type="entry name" value="CAP"/>
    <property type="match status" value="1"/>
</dbReference>
<dbReference type="InterPro" id="IPR014258">
    <property type="entry name" value="CAP_domain_YkwD-like"/>
</dbReference>
<evidence type="ECO:0000259" key="2">
    <source>
        <dbReference type="Pfam" id="PF00188"/>
    </source>
</evidence>
<dbReference type="Pfam" id="PF00188">
    <property type="entry name" value="CAP"/>
    <property type="match status" value="1"/>
</dbReference>
<organism evidence="3 4">
    <name type="scientific">Clostridium malenominatum</name>
    <dbReference type="NCBI Taxonomy" id="1539"/>
    <lineage>
        <taxon>Bacteria</taxon>
        <taxon>Bacillati</taxon>
        <taxon>Bacillota</taxon>
        <taxon>Clostridia</taxon>
        <taxon>Eubacteriales</taxon>
        <taxon>Clostridiaceae</taxon>
        <taxon>Clostridium</taxon>
    </lineage>
</organism>
<dbReference type="PROSITE" id="PS51257">
    <property type="entry name" value="PROKAR_LIPOPROTEIN"/>
    <property type="match status" value="1"/>
</dbReference>
<keyword evidence="4" id="KW-1185">Reference proteome</keyword>
<feature type="chain" id="PRO_5047161693" description="SCP domain-containing protein" evidence="1">
    <location>
        <begin position="25"/>
        <end position="274"/>
    </location>
</feature>
<proteinExistence type="predicted"/>
<accession>A0ABN1ITP6</accession>
<dbReference type="Proteomes" id="UP001500339">
    <property type="component" value="Unassembled WGS sequence"/>
</dbReference>
<dbReference type="InterPro" id="IPR014044">
    <property type="entry name" value="CAP_dom"/>
</dbReference>
<evidence type="ECO:0000313" key="4">
    <source>
        <dbReference type="Proteomes" id="UP001500339"/>
    </source>
</evidence>
<dbReference type="InterPro" id="IPR035940">
    <property type="entry name" value="CAP_sf"/>
</dbReference>
<feature type="domain" description="SCP" evidence="2">
    <location>
        <begin position="154"/>
        <end position="269"/>
    </location>
</feature>
<evidence type="ECO:0000313" key="3">
    <source>
        <dbReference type="EMBL" id="GAA0721123.1"/>
    </source>
</evidence>
<gene>
    <name evidence="3" type="ORF">GCM10008905_11170</name>
</gene>